<accession>A0A4Y9EL82</accession>
<dbReference type="PANTHER" id="PTHR43684">
    <property type="match status" value="1"/>
</dbReference>
<evidence type="ECO:0000256" key="1">
    <source>
        <dbReference type="ARBA" id="ARBA00004275"/>
    </source>
</evidence>
<dbReference type="PANTHER" id="PTHR43684:SF1">
    <property type="entry name" value="ENOYL-COA DELTA ISOMERASE 2"/>
    <property type="match status" value="1"/>
</dbReference>
<dbReference type="SUPFAM" id="SSF52096">
    <property type="entry name" value="ClpP/crotonase"/>
    <property type="match status" value="1"/>
</dbReference>
<dbReference type="Proteomes" id="UP000297737">
    <property type="component" value="Unassembled WGS sequence"/>
</dbReference>
<comment type="caution">
    <text evidence="4">The sequence shown here is derived from an EMBL/GenBank/DDBJ whole genome shotgun (WGS) entry which is preliminary data.</text>
</comment>
<dbReference type="AlphaFoldDB" id="A0A4Y9EL82"/>
<evidence type="ECO:0000256" key="2">
    <source>
        <dbReference type="ARBA" id="ARBA00023140"/>
    </source>
</evidence>
<dbReference type="EMBL" id="SIHO01000003">
    <property type="protein sequence ID" value="TFU01186.1"/>
    <property type="molecule type" value="Genomic_DNA"/>
</dbReference>
<evidence type="ECO:0000313" key="5">
    <source>
        <dbReference type="Proteomes" id="UP000297737"/>
    </source>
</evidence>
<keyword evidence="3" id="KW-0413">Isomerase</keyword>
<dbReference type="OrthoDB" id="9777711at2"/>
<dbReference type="RefSeq" id="WP_135246690.1">
    <property type="nucleotide sequence ID" value="NZ_SIHO01000003.1"/>
</dbReference>
<organism evidence="4 5">
    <name type="scientific">Glacieibacterium arshaanense</name>
    <dbReference type="NCBI Taxonomy" id="2511025"/>
    <lineage>
        <taxon>Bacteria</taxon>
        <taxon>Pseudomonadati</taxon>
        <taxon>Pseudomonadota</taxon>
        <taxon>Alphaproteobacteria</taxon>
        <taxon>Sphingomonadales</taxon>
        <taxon>Sphingosinicellaceae</taxon>
        <taxon>Glacieibacterium</taxon>
    </lineage>
</organism>
<name>A0A4Y9EL82_9SPHN</name>
<evidence type="ECO:0000313" key="4">
    <source>
        <dbReference type="EMBL" id="TFU01186.1"/>
    </source>
</evidence>
<dbReference type="InterPro" id="IPR001753">
    <property type="entry name" value="Enoyl-CoA_hydra/iso"/>
</dbReference>
<keyword evidence="4" id="KW-0456">Lyase</keyword>
<dbReference type="Pfam" id="PF00378">
    <property type="entry name" value="ECH_1"/>
    <property type="match status" value="1"/>
</dbReference>
<dbReference type="GO" id="GO:0004165">
    <property type="term" value="F:delta(3)-delta(2)-enoyl-CoA isomerase activity"/>
    <property type="evidence" value="ECO:0007669"/>
    <property type="project" value="UniProtKB-ARBA"/>
</dbReference>
<dbReference type="NCBIfam" id="NF004857">
    <property type="entry name" value="PRK06210.1"/>
    <property type="match status" value="1"/>
</dbReference>
<dbReference type="GO" id="GO:0004300">
    <property type="term" value="F:enoyl-CoA hydratase activity"/>
    <property type="evidence" value="ECO:0007669"/>
    <property type="project" value="UniProtKB-EC"/>
</dbReference>
<reference evidence="4 5" key="1">
    <citation type="submission" date="2019-02" db="EMBL/GenBank/DDBJ databases">
        <title>Polymorphobacter sp. isolated from the lake at the Tibet of China.</title>
        <authorList>
            <person name="Li A."/>
        </authorList>
    </citation>
    <scope>NUCLEOTIDE SEQUENCE [LARGE SCALE GENOMIC DNA]</scope>
    <source>
        <strain evidence="4 5">DJ1R-1</strain>
    </source>
</reference>
<sequence length="273" mass="29127">MTYEDILYRVEDGVAVITLNRPDRLNAWRGEMGRDVKSAMRAASDDAAVRVIVFTGAGRGFCAGADMNTLQVIQGGNAAARSGAGGASDFDPNARADFRMANSWFPAVPKPIIGAINGACAGLGMVYALYTDIRFASDAAVFTTAFSKRGLIAEHGISWLLPRLIGFAAAADLLFSSRKVDAQEALALGLVTRVFPAAEFEAGVMAYAKMLANDVSPRSLREMKRELWNAQLESLGESIAAADADMAGSFASEDFKEGVAHFLEKRPAKFTGK</sequence>
<dbReference type="CDD" id="cd06558">
    <property type="entry name" value="crotonase-like"/>
    <property type="match status" value="1"/>
</dbReference>
<gene>
    <name evidence="4" type="ORF">EUV02_12830</name>
</gene>
<evidence type="ECO:0000256" key="3">
    <source>
        <dbReference type="ARBA" id="ARBA00023235"/>
    </source>
</evidence>
<dbReference type="InterPro" id="IPR029045">
    <property type="entry name" value="ClpP/crotonase-like_dom_sf"/>
</dbReference>
<dbReference type="Gene3D" id="3.90.226.10">
    <property type="entry name" value="2-enoyl-CoA Hydratase, Chain A, domain 1"/>
    <property type="match status" value="1"/>
</dbReference>
<dbReference type="EC" id="4.2.1.17" evidence="4"/>
<keyword evidence="5" id="KW-1185">Reference proteome</keyword>
<keyword evidence="2" id="KW-0576">Peroxisome</keyword>
<protein>
    <submittedName>
        <fullName evidence="4">Enoyl-CoA hydratase</fullName>
        <ecNumber evidence="4">4.2.1.17</ecNumber>
    </submittedName>
</protein>
<comment type="subcellular location">
    <subcellularLocation>
        <location evidence="1">Peroxisome</location>
    </subcellularLocation>
</comment>
<proteinExistence type="predicted"/>
<dbReference type="InterPro" id="IPR051053">
    <property type="entry name" value="ECH/Chromodomain_protein"/>
</dbReference>